<evidence type="ECO:0000313" key="1">
    <source>
        <dbReference type="EMBL" id="CAG7655667.1"/>
    </source>
</evidence>
<dbReference type="EMBL" id="CAJVCH010004976">
    <property type="protein sequence ID" value="CAG7655667.1"/>
    <property type="molecule type" value="Genomic_DNA"/>
</dbReference>
<dbReference type="Proteomes" id="UP000708208">
    <property type="component" value="Unassembled WGS sequence"/>
</dbReference>
<name>A0A8J2JI98_9HEXA</name>
<reference evidence="1" key="1">
    <citation type="submission" date="2021-06" db="EMBL/GenBank/DDBJ databases">
        <authorList>
            <person name="Hodson N. C."/>
            <person name="Mongue J. A."/>
            <person name="Jaron S. K."/>
        </authorList>
    </citation>
    <scope>NUCLEOTIDE SEQUENCE</scope>
</reference>
<keyword evidence="2" id="KW-1185">Reference proteome</keyword>
<proteinExistence type="predicted"/>
<evidence type="ECO:0000313" key="2">
    <source>
        <dbReference type="Proteomes" id="UP000708208"/>
    </source>
</evidence>
<gene>
    <name evidence="1" type="ORF">AFUS01_LOCUS930</name>
</gene>
<sequence>MILLLLLAIFSIVAFLYYSKRARSGEIIPPDKQANLPLIERFILLCSKNIEKSILNAGKKYGPVVRMSMGLNQ</sequence>
<organism evidence="1 2">
    <name type="scientific">Allacma fusca</name>
    <dbReference type="NCBI Taxonomy" id="39272"/>
    <lineage>
        <taxon>Eukaryota</taxon>
        <taxon>Metazoa</taxon>
        <taxon>Ecdysozoa</taxon>
        <taxon>Arthropoda</taxon>
        <taxon>Hexapoda</taxon>
        <taxon>Collembola</taxon>
        <taxon>Symphypleona</taxon>
        <taxon>Sminthuridae</taxon>
        <taxon>Allacma</taxon>
    </lineage>
</organism>
<dbReference type="AlphaFoldDB" id="A0A8J2JI98"/>
<accession>A0A8J2JI98</accession>
<comment type="caution">
    <text evidence="1">The sequence shown here is derived from an EMBL/GenBank/DDBJ whole genome shotgun (WGS) entry which is preliminary data.</text>
</comment>
<protein>
    <submittedName>
        <fullName evidence="1">Uncharacterized protein</fullName>
    </submittedName>
</protein>